<dbReference type="InterPro" id="IPR001882">
    <property type="entry name" value="Biotin_BS"/>
</dbReference>
<dbReference type="Proteomes" id="UP000325081">
    <property type="component" value="Unassembled WGS sequence"/>
</dbReference>
<dbReference type="PANTHER" id="PTHR43416">
    <property type="entry name" value="DIHYDROLIPOYLLYSINE-RESIDUE SUCCINYLTRANSFERASE COMPONENT OF 2-OXOGLUTARATE DEHYDROGENASE COMPLEX, MITOCHONDRIAL-RELATED"/>
    <property type="match status" value="1"/>
</dbReference>
<dbReference type="InterPro" id="IPR050537">
    <property type="entry name" value="2-oxoacid_dehydrogenase"/>
</dbReference>
<evidence type="ECO:0000256" key="4">
    <source>
        <dbReference type="ARBA" id="ARBA00023098"/>
    </source>
</evidence>
<keyword evidence="10" id="KW-1185">Reference proteome</keyword>
<dbReference type="UniPathway" id="UPA00094"/>
<dbReference type="InterPro" id="IPR000089">
    <property type="entry name" value="Biotin_lipoyl"/>
</dbReference>
<dbReference type="NCBIfam" id="TIGR00531">
    <property type="entry name" value="BCCP"/>
    <property type="match status" value="1"/>
</dbReference>
<evidence type="ECO:0000256" key="2">
    <source>
        <dbReference type="ARBA" id="ARBA00022516"/>
    </source>
</evidence>
<dbReference type="GO" id="GO:0006633">
    <property type="term" value="P:fatty acid biosynthetic process"/>
    <property type="evidence" value="ECO:0007669"/>
    <property type="project" value="UniProtKB-UniPathway"/>
</dbReference>
<keyword evidence="2 7" id="KW-0444">Lipid biosynthesis</keyword>
<dbReference type="PANTHER" id="PTHR43416:SF38">
    <property type="entry name" value="BIOTIN CARBOXYL CARRIER PROTEIN OF ACETYL-COA CARBOXYLASE 1, CHLOROPLASTIC"/>
    <property type="match status" value="1"/>
</dbReference>
<dbReference type="InterPro" id="IPR001249">
    <property type="entry name" value="AcCoA_biotinCC"/>
</dbReference>
<comment type="function">
    <text evidence="7">This protein is a component of the acetyl coenzyme A carboxylase complex; first, biotin carboxylase catalyzes the carboxylation of the carrier protein and then the transcarboxylase transfers the carboxyl group to form malonyl-CoA.</text>
</comment>
<keyword evidence="5 7" id="KW-0275">Fatty acid biosynthesis</keyword>
<dbReference type="CDD" id="cd06850">
    <property type="entry name" value="biotinyl_domain"/>
    <property type="match status" value="1"/>
</dbReference>
<dbReference type="OrthoDB" id="196847at2759"/>
<dbReference type="GO" id="GO:0009317">
    <property type="term" value="C:acetyl-CoA carboxylase complex"/>
    <property type="evidence" value="ECO:0007669"/>
    <property type="project" value="InterPro"/>
</dbReference>
<keyword evidence="6 7" id="KW-0092">Biotin</keyword>
<keyword evidence="4 7" id="KW-0443">Lipid metabolism</keyword>
<dbReference type="PROSITE" id="PS50968">
    <property type="entry name" value="BIOTINYL_LIPOYL"/>
    <property type="match status" value="1"/>
</dbReference>
<comment type="caution">
    <text evidence="9">The sequence shown here is derived from an EMBL/GenBank/DDBJ whole genome shotgun (WGS) entry which is preliminary data.</text>
</comment>
<organism evidence="9 10">
    <name type="scientific">Striga asiatica</name>
    <name type="common">Asiatic witchweed</name>
    <name type="synonym">Buchnera asiatica</name>
    <dbReference type="NCBI Taxonomy" id="4170"/>
    <lineage>
        <taxon>Eukaryota</taxon>
        <taxon>Viridiplantae</taxon>
        <taxon>Streptophyta</taxon>
        <taxon>Embryophyta</taxon>
        <taxon>Tracheophyta</taxon>
        <taxon>Spermatophyta</taxon>
        <taxon>Magnoliopsida</taxon>
        <taxon>eudicotyledons</taxon>
        <taxon>Gunneridae</taxon>
        <taxon>Pentapetalae</taxon>
        <taxon>asterids</taxon>
        <taxon>lamiids</taxon>
        <taxon>Lamiales</taxon>
        <taxon>Orobanchaceae</taxon>
        <taxon>Buchnereae</taxon>
        <taxon>Striga</taxon>
    </lineage>
</organism>
<evidence type="ECO:0000256" key="3">
    <source>
        <dbReference type="ARBA" id="ARBA00022832"/>
    </source>
</evidence>
<feature type="domain" description="Lipoyl-binding" evidence="8">
    <location>
        <begin position="226"/>
        <end position="304"/>
    </location>
</feature>
<dbReference type="PRINTS" id="PR01071">
    <property type="entry name" value="ACOABIOTINCC"/>
</dbReference>
<dbReference type="GO" id="GO:0009507">
    <property type="term" value="C:chloroplast"/>
    <property type="evidence" value="ECO:0007669"/>
    <property type="project" value="UniProtKB-SubCell"/>
</dbReference>
<evidence type="ECO:0000259" key="8">
    <source>
        <dbReference type="PROSITE" id="PS50968"/>
    </source>
</evidence>
<dbReference type="PROSITE" id="PS00188">
    <property type="entry name" value="BIOTIN"/>
    <property type="match status" value="1"/>
</dbReference>
<protein>
    <recommendedName>
        <fullName evidence="7">Biotin carboxyl carrier protein of acetyl-CoA carboxylase</fullName>
    </recommendedName>
</protein>
<keyword evidence="3 7" id="KW-0276">Fatty acid metabolism</keyword>
<evidence type="ECO:0000313" key="10">
    <source>
        <dbReference type="Proteomes" id="UP000325081"/>
    </source>
</evidence>
<dbReference type="Pfam" id="PF00364">
    <property type="entry name" value="Biotin_lipoyl"/>
    <property type="match status" value="1"/>
</dbReference>
<reference evidence="10" key="1">
    <citation type="journal article" date="2019" name="Curr. Biol.">
        <title>Genome Sequence of Striga asiatica Provides Insight into the Evolution of Plant Parasitism.</title>
        <authorList>
            <person name="Yoshida S."/>
            <person name="Kim S."/>
            <person name="Wafula E.K."/>
            <person name="Tanskanen J."/>
            <person name="Kim Y.M."/>
            <person name="Honaas L."/>
            <person name="Yang Z."/>
            <person name="Spallek T."/>
            <person name="Conn C.E."/>
            <person name="Ichihashi Y."/>
            <person name="Cheong K."/>
            <person name="Cui S."/>
            <person name="Der J.P."/>
            <person name="Gundlach H."/>
            <person name="Jiao Y."/>
            <person name="Hori C."/>
            <person name="Ishida J.K."/>
            <person name="Kasahara H."/>
            <person name="Kiba T."/>
            <person name="Kim M.S."/>
            <person name="Koo N."/>
            <person name="Laohavisit A."/>
            <person name="Lee Y.H."/>
            <person name="Lumba S."/>
            <person name="McCourt P."/>
            <person name="Mortimer J.C."/>
            <person name="Mutuku J.M."/>
            <person name="Nomura T."/>
            <person name="Sasaki-Sekimoto Y."/>
            <person name="Seto Y."/>
            <person name="Wang Y."/>
            <person name="Wakatake T."/>
            <person name="Sakakibara H."/>
            <person name="Demura T."/>
            <person name="Yamaguchi S."/>
            <person name="Yoneyama K."/>
            <person name="Manabe R.I."/>
            <person name="Nelson D.C."/>
            <person name="Schulman A.H."/>
            <person name="Timko M.P."/>
            <person name="dePamphilis C.W."/>
            <person name="Choi D."/>
            <person name="Shirasu K."/>
        </authorList>
    </citation>
    <scope>NUCLEOTIDE SEQUENCE [LARGE SCALE GENOMIC DNA]</scope>
    <source>
        <strain evidence="10">cv. UVA1</strain>
    </source>
</reference>
<comment type="subcellular location">
    <subcellularLocation>
        <location evidence="7">Plastid</location>
        <location evidence="7">Chloroplast</location>
    </subcellularLocation>
</comment>
<evidence type="ECO:0000256" key="5">
    <source>
        <dbReference type="ARBA" id="ARBA00023160"/>
    </source>
</evidence>
<dbReference type="EMBL" id="BKCP01002447">
    <property type="protein sequence ID" value="GER28267.1"/>
    <property type="molecule type" value="Genomic_DNA"/>
</dbReference>
<name>A0A5A7P6H3_STRAF</name>
<dbReference type="InterPro" id="IPR011053">
    <property type="entry name" value="Single_hybrid_motif"/>
</dbReference>
<evidence type="ECO:0000256" key="7">
    <source>
        <dbReference type="RuleBase" id="RU364072"/>
    </source>
</evidence>
<evidence type="ECO:0000256" key="6">
    <source>
        <dbReference type="ARBA" id="ARBA00023267"/>
    </source>
</evidence>
<comment type="pathway">
    <text evidence="1 7">Lipid metabolism; fatty acid biosynthesis.</text>
</comment>
<keyword evidence="7" id="KW-0150">Chloroplast</keyword>
<keyword evidence="7" id="KW-0934">Plastid</keyword>
<sequence>MAAAFGAATALVAAENTNAYLPIRRRHLPHTSHSNKVTLRLSTRPGLRIYSKTVQPGRNSSAVVRAQLNEVPFYSSLSIKQLFWNFHSFVEKLLEPSVAFKVAVDGSPENAVQAEGTLSEAKLSNEPALASEESLSEFMNQVASLVKMVDSKDIVELQLKQLDCEILIRKKEALPPPPVQYVQAQPKTQTVITPPVPVPTVSTVPTAAPSPKPTPALAPQALKSSCPPFKCPMAGSFYRSPAPGEPPFVKIGDTVKKGQVLCIIEAMKLMNDIEADQSGTLVEILVEDGKPVTVGTMPLKGNVW</sequence>
<evidence type="ECO:0000313" key="9">
    <source>
        <dbReference type="EMBL" id="GER28267.1"/>
    </source>
</evidence>
<evidence type="ECO:0000256" key="1">
    <source>
        <dbReference type="ARBA" id="ARBA00005194"/>
    </source>
</evidence>
<accession>A0A5A7P6H3</accession>
<dbReference type="GO" id="GO:0003989">
    <property type="term" value="F:acetyl-CoA carboxylase activity"/>
    <property type="evidence" value="ECO:0007669"/>
    <property type="project" value="InterPro"/>
</dbReference>
<dbReference type="AlphaFoldDB" id="A0A5A7P6H3"/>
<gene>
    <name evidence="9" type="ORF">STAS_04046</name>
</gene>
<proteinExistence type="predicted"/>
<dbReference type="Gene3D" id="2.40.50.100">
    <property type="match status" value="1"/>
</dbReference>
<dbReference type="SUPFAM" id="SSF51230">
    <property type="entry name" value="Single hybrid motif"/>
    <property type="match status" value="1"/>
</dbReference>